<sequence length="295" mass="31321">MEGACAVGAVVFTADRGCPHLRLLLARAQELAARLASLVRRDCATLVQDMERFILSPAMMTAPSERVTAPQQASRASCKPEDPDDEGPGGASAALIDVYALVILQLVHGVLLLDPARSSAMIHSLCVLAFEAVILALAVTMCFARPWYKAHREPVQVAAQLALTALACGLLARPLATTLPRAAARSVAWFACCTIAEMLGSHAVILTMRFWIAVPLRMVCTALTATSLPTVCPEFGPLLLTSASCYAGGLARQWGVGFALPLALIYMLETRSRRAFLAHLQHAPPAGPAAPWTTA</sequence>
<feature type="transmembrane region" description="Helical" evidence="2">
    <location>
        <begin position="187"/>
        <end position="212"/>
    </location>
</feature>
<feature type="transmembrane region" description="Helical" evidence="2">
    <location>
        <begin position="250"/>
        <end position="268"/>
    </location>
</feature>
<feature type="transmembrane region" description="Helical" evidence="2">
    <location>
        <begin position="154"/>
        <end position="175"/>
    </location>
</feature>
<keyword evidence="4" id="KW-1185">Reference proteome</keyword>
<evidence type="ECO:0000313" key="3">
    <source>
        <dbReference type="EMBL" id="KAK9842216.1"/>
    </source>
</evidence>
<protein>
    <recommendedName>
        <fullName evidence="5">Very-long-chain (3R)-3-hydroxyacyl-CoA dehydratase</fullName>
    </recommendedName>
</protein>
<name>A0AAW1S9D1_9CHLO</name>
<reference evidence="3 4" key="1">
    <citation type="journal article" date="2024" name="Nat. Commun.">
        <title>Phylogenomics reveals the evolutionary origins of lichenization in chlorophyte algae.</title>
        <authorList>
            <person name="Puginier C."/>
            <person name="Libourel C."/>
            <person name="Otte J."/>
            <person name="Skaloud P."/>
            <person name="Haon M."/>
            <person name="Grisel S."/>
            <person name="Petersen M."/>
            <person name="Berrin J.G."/>
            <person name="Delaux P.M."/>
            <person name="Dal Grande F."/>
            <person name="Keller J."/>
        </authorList>
    </citation>
    <scope>NUCLEOTIDE SEQUENCE [LARGE SCALE GENOMIC DNA]</scope>
    <source>
        <strain evidence="3 4">SAG 245.80</strain>
    </source>
</reference>
<feature type="transmembrane region" description="Helical" evidence="2">
    <location>
        <begin position="125"/>
        <end position="148"/>
    </location>
</feature>
<dbReference type="Proteomes" id="UP001445335">
    <property type="component" value="Unassembled WGS sequence"/>
</dbReference>
<keyword evidence="2" id="KW-1133">Transmembrane helix</keyword>
<dbReference type="EMBL" id="JALJOU010000008">
    <property type="protein sequence ID" value="KAK9842216.1"/>
    <property type="molecule type" value="Genomic_DNA"/>
</dbReference>
<dbReference type="AlphaFoldDB" id="A0AAW1S9D1"/>
<keyword evidence="2" id="KW-0472">Membrane</keyword>
<feature type="transmembrane region" description="Helical" evidence="2">
    <location>
        <begin position="91"/>
        <end position="113"/>
    </location>
</feature>
<organism evidence="3 4">
    <name type="scientific">Elliptochloris bilobata</name>
    <dbReference type="NCBI Taxonomy" id="381761"/>
    <lineage>
        <taxon>Eukaryota</taxon>
        <taxon>Viridiplantae</taxon>
        <taxon>Chlorophyta</taxon>
        <taxon>core chlorophytes</taxon>
        <taxon>Trebouxiophyceae</taxon>
        <taxon>Trebouxiophyceae incertae sedis</taxon>
        <taxon>Elliptochloris clade</taxon>
        <taxon>Elliptochloris</taxon>
    </lineage>
</organism>
<evidence type="ECO:0000256" key="1">
    <source>
        <dbReference type="SAM" id="MobiDB-lite"/>
    </source>
</evidence>
<evidence type="ECO:0008006" key="5">
    <source>
        <dbReference type="Google" id="ProtNLM"/>
    </source>
</evidence>
<gene>
    <name evidence="3" type="ORF">WJX81_000983</name>
</gene>
<comment type="caution">
    <text evidence="3">The sequence shown here is derived from an EMBL/GenBank/DDBJ whole genome shotgun (WGS) entry which is preliminary data.</text>
</comment>
<proteinExistence type="predicted"/>
<evidence type="ECO:0000313" key="4">
    <source>
        <dbReference type="Proteomes" id="UP001445335"/>
    </source>
</evidence>
<evidence type="ECO:0000256" key="2">
    <source>
        <dbReference type="SAM" id="Phobius"/>
    </source>
</evidence>
<keyword evidence="2" id="KW-0812">Transmembrane</keyword>
<feature type="region of interest" description="Disordered" evidence="1">
    <location>
        <begin position="65"/>
        <end position="89"/>
    </location>
</feature>
<accession>A0AAW1S9D1</accession>